<proteinExistence type="predicted"/>
<name>A0AAD6RX27_9AGAR</name>
<feature type="region of interest" description="Disordered" evidence="1">
    <location>
        <begin position="37"/>
        <end position="61"/>
    </location>
</feature>
<dbReference type="EMBL" id="JARJCM010000452">
    <property type="protein sequence ID" value="KAJ7016918.1"/>
    <property type="molecule type" value="Genomic_DNA"/>
</dbReference>
<feature type="region of interest" description="Disordered" evidence="1">
    <location>
        <begin position="131"/>
        <end position="162"/>
    </location>
</feature>
<evidence type="ECO:0000313" key="3">
    <source>
        <dbReference type="Proteomes" id="UP001218188"/>
    </source>
</evidence>
<accession>A0AAD6RX27</accession>
<feature type="compositionally biased region" description="Low complexity" evidence="1">
    <location>
        <begin position="43"/>
        <end position="61"/>
    </location>
</feature>
<evidence type="ECO:0000313" key="2">
    <source>
        <dbReference type="EMBL" id="KAJ7016918.1"/>
    </source>
</evidence>
<gene>
    <name evidence="2" type="ORF">C8F04DRAFT_1406461</name>
</gene>
<dbReference type="AlphaFoldDB" id="A0AAD6RX27"/>
<organism evidence="2 3">
    <name type="scientific">Mycena alexandri</name>
    <dbReference type="NCBI Taxonomy" id="1745969"/>
    <lineage>
        <taxon>Eukaryota</taxon>
        <taxon>Fungi</taxon>
        <taxon>Dikarya</taxon>
        <taxon>Basidiomycota</taxon>
        <taxon>Agaricomycotina</taxon>
        <taxon>Agaricomycetes</taxon>
        <taxon>Agaricomycetidae</taxon>
        <taxon>Agaricales</taxon>
        <taxon>Marasmiineae</taxon>
        <taxon>Mycenaceae</taxon>
        <taxon>Mycena</taxon>
    </lineage>
</organism>
<protein>
    <submittedName>
        <fullName evidence="2">Uncharacterized protein</fullName>
    </submittedName>
</protein>
<sequence>MASISAPADRCGSVVSDSTEVFPALVLPPACPRPPRPASKFGPLTCTRPPRPFRLPLSPSRPSAPTPAVVMPLAANSRLANPAHILPLLLAARLRLPPPSAVTRQVATLARCFCGPFPAASALRPRRQPLSPLRHPVLRSPHLTSHTRPIHAGPSPAPFTPRTKAFVEGNVGKGMARNAVCTFIAPHFPHPFPHHHLFVLICVPDALRHPSSARSLPPLRARCSRSRAGCDASLDVFTACSSLSPLRVLGREFPLTTLPCAFPFIPPHPASLFYRLHDEQDGYATRAGVYANAQRRACEGRGWVRRRRRRRALAPRLRHRKGAYEPSSDSMYAGPHVWRAGGAYGSYSAFGSAVLRGSGT</sequence>
<comment type="caution">
    <text evidence="2">The sequence shown here is derived from an EMBL/GenBank/DDBJ whole genome shotgun (WGS) entry which is preliminary data.</text>
</comment>
<reference evidence="2" key="1">
    <citation type="submission" date="2023-03" db="EMBL/GenBank/DDBJ databases">
        <title>Massive genome expansion in bonnet fungi (Mycena s.s.) driven by repeated elements and novel gene families across ecological guilds.</title>
        <authorList>
            <consortium name="Lawrence Berkeley National Laboratory"/>
            <person name="Harder C.B."/>
            <person name="Miyauchi S."/>
            <person name="Viragh M."/>
            <person name="Kuo A."/>
            <person name="Thoen E."/>
            <person name="Andreopoulos B."/>
            <person name="Lu D."/>
            <person name="Skrede I."/>
            <person name="Drula E."/>
            <person name="Henrissat B."/>
            <person name="Morin E."/>
            <person name="Kohler A."/>
            <person name="Barry K."/>
            <person name="LaButti K."/>
            <person name="Morin E."/>
            <person name="Salamov A."/>
            <person name="Lipzen A."/>
            <person name="Mereny Z."/>
            <person name="Hegedus B."/>
            <person name="Baldrian P."/>
            <person name="Stursova M."/>
            <person name="Weitz H."/>
            <person name="Taylor A."/>
            <person name="Grigoriev I.V."/>
            <person name="Nagy L.G."/>
            <person name="Martin F."/>
            <person name="Kauserud H."/>
        </authorList>
    </citation>
    <scope>NUCLEOTIDE SEQUENCE</scope>
    <source>
        <strain evidence="2">CBHHK200</strain>
    </source>
</reference>
<keyword evidence="3" id="KW-1185">Reference proteome</keyword>
<evidence type="ECO:0000256" key="1">
    <source>
        <dbReference type="SAM" id="MobiDB-lite"/>
    </source>
</evidence>
<dbReference type="Proteomes" id="UP001218188">
    <property type="component" value="Unassembled WGS sequence"/>
</dbReference>